<comment type="caution">
    <text evidence="3">The sequence shown here is derived from an EMBL/GenBank/DDBJ whole genome shotgun (WGS) entry which is preliminary data.</text>
</comment>
<keyword evidence="1" id="KW-0812">Transmembrane</keyword>
<dbReference type="Proteomes" id="UP001556098">
    <property type="component" value="Unassembled WGS sequence"/>
</dbReference>
<accession>A0ABV3RTW5</accession>
<dbReference type="EMBL" id="JBFNXX010000045">
    <property type="protein sequence ID" value="MEW9922319.1"/>
    <property type="molecule type" value="Genomic_DNA"/>
</dbReference>
<evidence type="ECO:0000313" key="4">
    <source>
        <dbReference type="Proteomes" id="UP001556098"/>
    </source>
</evidence>
<evidence type="ECO:0000256" key="2">
    <source>
        <dbReference type="SAM" id="SignalP"/>
    </source>
</evidence>
<feature type="chain" id="PRO_5047340632" evidence="2">
    <location>
        <begin position="19"/>
        <end position="256"/>
    </location>
</feature>
<keyword evidence="1" id="KW-1133">Transmembrane helix</keyword>
<proteinExistence type="predicted"/>
<keyword evidence="2" id="KW-0732">Signal</keyword>
<feature type="transmembrane region" description="Helical" evidence="1">
    <location>
        <begin position="215"/>
        <end position="235"/>
    </location>
</feature>
<dbReference type="RefSeq" id="WP_367880014.1">
    <property type="nucleotide sequence ID" value="NZ_JBFNXX010000045.1"/>
</dbReference>
<feature type="signal peptide" evidence="2">
    <location>
        <begin position="1"/>
        <end position="18"/>
    </location>
</feature>
<evidence type="ECO:0000256" key="1">
    <source>
        <dbReference type="SAM" id="Phobius"/>
    </source>
</evidence>
<gene>
    <name evidence="3" type="ORF">AB2B41_22195</name>
</gene>
<dbReference type="InterPro" id="IPR043912">
    <property type="entry name" value="DUF5765"/>
</dbReference>
<name>A0ABV3RTW5_9RHOB</name>
<organism evidence="3 4">
    <name type="scientific">Sulfitobacter sediminis</name>
    <dbReference type="NCBI Taxonomy" id="3234186"/>
    <lineage>
        <taxon>Bacteria</taxon>
        <taxon>Pseudomonadati</taxon>
        <taxon>Pseudomonadota</taxon>
        <taxon>Alphaproteobacteria</taxon>
        <taxon>Rhodobacterales</taxon>
        <taxon>Roseobacteraceae</taxon>
        <taxon>Sulfitobacter</taxon>
    </lineage>
</organism>
<dbReference type="Pfam" id="PF19069">
    <property type="entry name" value="DUF5765"/>
    <property type="match status" value="1"/>
</dbReference>
<keyword evidence="1" id="KW-0472">Membrane</keyword>
<evidence type="ECO:0000313" key="3">
    <source>
        <dbReference type="EMBL" id="MEW9922319.1"/>
    </source>
</evidence>
<feature type="transmembrane region" description="Helical" evidence="1">
    <location>
        <begin position="174"/>
        <end position="195"/>
    </location>
</feature>
<keyword evidence="4" id="KW-1185">Reference proteome</keyword>
<feature type="transmembrane region" description="Helical" evidence="1">
    <location>
        <begin position="35"/>
        <end position="56"/>
    </location>
</feature>
<protein>
    <submittedName>
        <fullName evidence="3">DUF5765 domain-containing protein</fullName>
    </submittedName>
</protein>
<feature type="transmembrane region" description="Helical" evidence="1">
    <location>
        <begin position="99"/>
        <end position="117"/>
    </location>
</feature>
<reference evidence="3 4" key="1">
    <citation type="submission" date="2024-07" db="EMBL/GenBank/DDBJ databases">
        <title>Marimonas sp.nov., isolated from tidal-flat sediment.</title>
        <authorList>
            <person name="Jayan J.N."/>
            <person name="Lee S.S."/>
        </authorList>
    </citation>
    <scope>NUCLEOTIDE SEQUENCE [LARGE SCALE GENOMIC DNA]</scope>
    <source>
        <strain evidence="3 4">MJW-29</strain>
    </source>
</reference>
<feature type="transmembrane region" description="Helical" evidence="1">
    <location>
        <begin position="68"/>
        <end position="93"/>
    </location>
</feature>
<sequence>MQARQAMCWSGPASFAIAAVGVAATATSIRRGDSPLLWAPLMYFTAIEVLQGYSYSFVGQCALPQNQVAALLAYIHIAFQPLVVCCFAGAFIPSDVRKVYLPVSIVAGSLAAAYLLIQVYPFDWAAPCRLGRVLCSEKLCVMRESWHLGWHIPMNDVGERVPAALLGAHVQLNLPVYTLVMFGLPILFGAWRIVLYQLAIGPSFAWLTTDSPTEFPAIWCLFSLGIVMLVVFTPLRDVMRTDKWLLWDLLRRQARN</sequence>